<dbReference type="Proteomes" id="UP001139486">
    <property type="component" value="Unassembled WGS sequence"/>
</dbReference>
<evidence type="ECO:0000313" key="2">
    <source>
        <dbReference type="Proteomes" id="UP001139486"/>
    </source>
</evidence>
<reference evidence="1" key="1">
    <citation type="submission" date="2022-05" db="EMBL/GenBank/DDBJ databases">
        <title>Sphingomonas sp. strain RP10 Genome sequencing and assembly.</title>
        <authorList>
            <person name="Kim I."/>
        </authorList>
    </citation>
    <scope>NUCLEOTIDE SEQUENCE</scope>
    <source>
        <strain evidence="1">RP10</strain>
    </source>
</reference>
<keyword evidence="2" id="KW-1185">Reference proteome</keyword>
<dbReference type="RefSeq" id="WP_254288333.1">
    <property type="nucleotide sequence ID" value="NZ_JAMLDY010000005.1"/>
</dbReference>
<accession>A0A9X2HYD6</accession>
<dbReference type="EMBL" id="JAMLDY010000005">
    <property type="protein sequence ID" value="MCP3734325.1"/>
    <property type="molecule type" value="Genomic_DNA"/>
</dbReference>
<organism evidence="1 2">
    <name type="scientific">Sphingomonas liriopis</name>
    <dbReference type="NCBI Taxonomy" id="2949094"/>
    <lineage>
        <taxon>Bacteria</taxon>
        <taxon>Pseudomonadati</taxon>
        <taxon>Pseudomonadota</taxon>
        <taxon>Alphaproteobacteria</taxon>
        <taxon>Sphingomonadales</taxon>
        <taxon>Sphingomonadaceae</taxon>
        <taxon>Sphingomonas</taxon>
    </lineage>
</organism>
<sequence>MALLVRLLIVVAVLALVPFVAVGGLIAIDGLSGTAAHAVSPDGSREALAERQGGSMQFPITTLSVHRRGGWLSADGPDCVVARWSDKGRPARPVTLRWIAADMLALGGNGAPDTPQFACGITLVAQR</sequence>
<comment type="caution">
    <text evidence="1">The sequence shown here is derived from an EMBL/GenBank/DDBJ whole genome shotgun (WGS) entry which is preliminary data.</text>
</comment>
<name>A0A9X2HYD6_9SPHN</name>
<evidence type="ECO:0000313" key="1">
    <source>
        <dbReference type="EMBL" id="MCP3734325.1"/>
    </source>
</evidence>
<dbReference type="AlphaFoldDB" id="A0A9X2HYD6"/>
<protein>
    <submittedName>
        <fullName evidence="1">Uncharacterized protein</fullName>
    </submittedName>
</protein>
<proteinExistence type="predicted"/>
<gene>
    <name evidence="1" type="ORF">M9979_05460</name>
</gene>